<dbReference type="Pfam" id="PF19133">
    <property type="entry name" value="DUF5816"/>
    <property type="match status" value="1"/>
</dbReference>
<name>A0A8U0A417_9EURY</name>
<dbReference type="EMBL" id="CP096019">
    <property type="protein sequence ID" value="UPM43198.1"/>
    <property type="molecule type" value="Genomic_DNA"/>
</dbReference>
<dbReference type="Proteomes" id="UP000831768">
    <property type="component" value="Chromosome"/>
</dbReference>
<evidence type="ECO:0000313" key="1">
    <source>
        <dbReference type="EMBL" id="UPM43198.1"/>
    </source>
</evidence>
<organism evidence="1 2">
    <name type="scientific">Halocatena salina</name>
    <dbReference type="NCBI Taxonomy" id="2934340"/>
    <lineage>
        <taxon>Archaea</taxon>
        <taxon>Methanobacteriati</taxon>
        <taxon>Methanobacteriota</taxon>
        <taxon>Stenosarchaea group</taxon>
        <taxon>Halobacteria</taxon>
        <taxon>Halobacteriales</taxon>
        <taxon>Natronomonadaceae</taxon>
        <taxon>Halocatena</taxon>
    </lineage>
</organism>
<gene>
    <name evidence="1" type="ORF">MW046_01825</name>
</gene>
<reference evidence="1" key="1">
    <citation type="submission" date="2022-04" db="EMBL/GenBank/DDBJ databases">
        <title>Halocatena sp. nov., isolated from a salt lake.</title>
        <authorList>
            <person name="Cui H.-L."/>
        </authorList>
    </citation>
    <scope>NUCLEOTIDE SEQUENCE</scope>
    <source>
        <strain evidence="1">AD-1</strain>
    </source>
</reference>
<dbReference type="AlphaFoldDB" id="A0A8U0A417"/>
<proteinExistence type="predicted"/>
<evidence type="ECO:0000313" key="2">
    <source>
        <dbReference type="Proteomes" id="UP000831768"/>
    </source>
</evidence>
<protein>
    <submittedName>
        <fullName evidence="1">DUF5816 domain-containing protein</fullName>
    </submittedName>
</protein>
<sequence length="77" mass="8859">MEERTHPGGETLYVDFTQAERGSKAPFYVVYNTDQKRWGFFCSNCESFDTAVDSMGRIKCDNCSNLHKAEEWDAAHE</sequence>
<dbReference type="GeneID" id="71926746"/>
<keyword evidence="2" id="KW-1185">Reference proteome</keyword>
<dbReference type="InterPro" id="IPR043854">
    <property type="entry name" value="DUF5816"/>
</dbReference>
<dbReference type="RefSeq" id="WP_247993866.1">
    <property type="nucleotide sequence ID" value="NZ_CP096019.1"/>
</dbReference>
<dbReference type="KEGG" id="haad:MW046_01825"/>
<accession>A0A8U0A417</accession>